<evidence type="ECO:0008006" key="3">
    <source>
        <dbReference type="Google" id="ProtNLM"/>
    </source>
</evidence>
<dbReference type="Gene3D" id="3.40.50.720">
    <property type="entry name" value="NAD(P)-binding Rossmann-like Domain"/>
    <property type="match status" value="1"/>
</dbReference>
<dbReference type="Proteomes" id="UP000011723">
    <property type="component" value="Chromosome"/>
</dbReference>
<dbReference type="eggNOG" id="ENOG5031IRC">
    <property type="taxonomic scope" value="Bacteria"/>
</dbReference>
<sequence length="296" mass="31440">MGHLQLAPGAHVFLRGPGAVQFGLDATRAGVIETDSATGIVAGLLVARRPTSRARLEEGLILAGLSAPAARSLLDDLVVYRILRPVPRASVILLGRGRLAELTAELLRRSRVTVRSPLRGESELAYLAGSDIDVPVLVVDRIAHARTMAPLLTRFARTWLPGAVVDARGLVGPLHLDGAGPCPLCVELHRTDTDGHWHRVVTQLPGGPVNPDPVVVAATAAQLTAAALALVGVPEPPGTPRRVPAAGEVTEVDPYTLDRRHRLATHPRCPVCFTLRPPGRREVYRKLESASSSPAP</sequence>
<dbReference type="KEGG" id="chn:A605_03880"/>
<proteinExistence type="predicted"/>
<dbReference type="RefSeq" id="WP_015400206.1">
    <property type="nucleotide sequence ID" value="NC_020302.1"/>
</dbReference>
<reference evidence="1 2" key="1">
    <citation type="journal article" date="2012" name="Stand. Genomic Sci.">
        <title>Genome sequence of the halotolerant bacterium Corynebacterium halotolerans type strain YIM 70093(T) (= DSM 44683(T)).</title>
        <authorList>
            <person name="Ruckert C."/>
            <person name="Albersmeier A."/>
            <person name="Al-Dilaimi A."/>
            <person name="Niehaus K."/>
            <person name="Szczepanowski R."/>
            <person name="Kalinowski J."/>
        </authorList>
    </citation>
    <scope>NUCLEOTIDE SEQUENCE [LARGE SCALE GENOMIC DNA]</scope>
    <source>
        <strain evidence="1">YIM 70093</strain>
    </source>
</reference>
<dbReference type="PATRIC" id="fig|1121362.3.peg.780"/>
<evidence type="ECO:0000313" key="1">
    <source>
        <dbReference type="EMBL" id="AGF71787.1"/>
    </source>
</evidence>
<name>M1NQJ2_9CORY</name>
<dbReference type="AlphaFoldDB" id="M1NQJ2"/>
<dbReference type="NCBIfam" id="TIGR03882">
    <property type="entry name" value="cyclo_dehyd_2"/>
    <property type="match status" value="1"/>
</dbReference>
<evidence type="ECO:0000313" key="2">
    <source>
        <dbReference type="Proteomes" id="UP000011723"/>
    </source>
</evidence>
<dbReference type="InterPro" id="IPR022291">
    <property type="entry name" value="Bacteriocin_synth_cyclodeHase"/>
</dbReference>
<protein>
    <recommendedName>
        <fullName evidence="3">Bacteriocin biosynthesis cyclodehydratase domain-containing protein</fullName>
    </recommendedName>
</protein>
<accession>M1NQJ2</accession>
<keyword evidence="2" id="KW-1185">Reference proteome</keyword>
<gene>
    <name evidence="1" type="ORF">A605_03880</name>
</gene>
<organism evidence="1 2">
    <name type="scientific">Corynebacterium halotolerans YIM 70093 = DSM 44683</name>
    <dbReference type="NCBI Taxonomy" id="1121362"/>
    <lineage>
        <taxon>Bacteria</taxon>
        <taxon>Bacillati</taxon>
        <taxon>Actinomycetota</taxon>
        <taxon>Actinomycetes</taxon>
        <taxon>Mycobacteriales</taxon>
        <taxon>Corynebacteriaceae</taxon>
        <taxon>Corynebacterium</taxon>
    </lineage>
</organism>
<dbReference type="HOGENOM" id="CLU_042635_1_0_11"/>
<dbReference type="STRING" id="1121362.A605_03880"/>
<dbReference type="EMBL" id="CP003697">
    <property type="protein sequence ID" value="AGF71787.1"/>
    <property type="molecule type" value="Genomic_DNA"/>
</dbReference>